<evidence type="ECO:0000256" key="1">
    <source>
        <dbReference type="SAM" id="Phobius"/>
    </source>
</evidence>
<feature type="transmembrane region" description="Helical" evidence="1">
    <location>
        <begin position="36"/>
        <end position="56"/>
    </location>
</feature>
<keyword evidence="1" id="KW-0472">Membrane</keyword>
<proteinExistence type="predicted"/>
<evidence type="ECO:0000313" key="3">
    <source>
        <dbReference type="Proteomes" id="UP000789833"/>
    </source>
</evidence>
<feature type="transmembrane region" description="Helical" evidence="1">
    <location>
        <begin position="101"/>
        <end position="127"/>
    </location>
</feature>
<protein>
    <submittedName>
        <fullName evidence="2">Uncharacterized protein</fullName>
    </submittedName>
</protein>
<comment type="caution">
    <text evidence="2">The sequence shown here is derived from an EMBL/GenBank/DDBJ whole genome shotgun (WGS) entry which is preliminary data.</text>
</comment>
<reference evidence="2 3" key="1">
    <citation type="submission" date="2021-10" db="EMBL/GenBank/DDBJ databases">
        <authorList>
            <person name="Criscuolo A."/>
        </authorList>
    </citation>
    <scope>NUCLEOTIDE SEQUENCE [LARGE SCALE GENOMIC DNA]</scope>
    <source>
        <strain evidence="3">CIP 111883</strain>
    </source>
</reference>
<dbReference type="RefSeq" id="WP_230502646.1">
    <property type="nucleotide sequence ID" value="NZ_CAKJTJ010000019.1"/>
</dbReference>
<name>A0ABN8ADZ2_9BACI</name>
<accession>A0ABN8ADZ2</accession>
<sequence>MRKFITYFFWTLFIGSVFYFGLMYQDHLINEARMNFNMLPAVIYATLFPILLGILLRLPKLLKEIKEQKEWSVNWIKLLTIGLPTLYIAIVPPLSFSTSSFYLPFTMQIVHLDVTTVVGLIFGYVLLDSLKKE</sequence>
<gene>
    <name evidence="2" type="ORF">BACCIP111883_03098</name>
</gene>
<keyword evidence="1" id="KW-1133">Transmembrane helix</keyword>
<feature type="transmembrane region" description="Helical" evidence="1">
    <location>
        <begin position="7"/>
        <end position="24"/>
    </location>
</feature>
<keyword evidence="1" id="KW-0812">Transmembrane</keyword>
<evidence type="ECO:0000313" key="2">
    <source>
        <dbReference type="EMBL" id="CAG9622307.1"/>
    </source>
</evidence>
<keyword evidence="3" id="KW-1185">Reference proteome</keyword>
<dbReference type="Proteomes" id="UP000789833">
    <property type="component" value="Unassembled WGS sequence"/>
</dbReference>
<dbReference type="EMBL" id="CAKJTJ010000019">
    <property type="protein sequence ID" value="CAG9622307.1"/>
    <property type="molecule type" value="Genomic_DNA"/>
</dbReference>
<feature type="transmembrane region" description="Helical" evidence="1">
    <location>
        <begin position="76"/>
        <end position="95"/>
    </location>
</feature>
<organism evidence="2 3">
    <name type="scientific">Sutcliffiella rhizosphaerae</name>
    <dbReference type="NCBI Taxonomy" id="2880967"/>
    <lineage>
        <taxon>Bacteria</taxon>
        <taxon>Bacillati</taxon>
        <taxon>Bacillota</taxon>
        <taxon>Bacilli</taxon>
        <taxon>Bacillales</taxon>
        <taxon>Bacillaceae</taxon>
        <taxon>Sutcliffiella</taxon>
    </lineage>
</organism>